<evidence type="ECO:0000313" key="1">
    <source>
        <dbReference type="EMBL" id="KAG8186289.1"/>
    </source>
</evidence>
<keyword evidence="2" id="KW-1185">Reference proteome</keyword>
<proteinExistence type="predicted"/>
<name>A0AAV6UQ52_9ARAC</name>
<evidence type="ECO:0000313" key="2">
    <source>
        <dbReference type="Proteomes" id="UP000827092"/>
    </source>
</evidence>
<accession>A0AAV6UQ52</accession>
<protein>
    <submittedName>
        <fullName evidence="1">Uncharacterized protein</fullName>
    </submittedName>
</protein>
<organism evidence="1 2">
    <name type="scientific">Oedothorax gibbosus</name>
    <dbReference type="NCBI Taxonomy" id="931172"/>
    <lineage>
        <taxon>Eukaryota</taxon>
        <taxon>Metazoa</taxon>
        <taxon>Ecdysozoa</taxon>
        <taxon>Arthropoda</taxon>
        <taxon>Chelicerata</taxon>
        <taxon>Arachnida</taxon>
        <taxon>Araneae</taxon>
        <taxon>Araneomorphae</taxon>
        <taxon>Entelegynae</taxon>
        <taxon>Araneoidea</taxon>
        <taxon>Linyphiidae</taxon>
        <taxon>Erigoninae</taxon>
        <taxon>Oedothorax</taxon>
    </lineage>
</organism>
<reference evidence="1 2" key="1">
    <citation type="journal article" date="2022" name="Nat. Ecol. Evol.">
        <title>A masculinizing supergene underlies an exaggerated male reproductive morph in a spider.</title>
        <authorList>
            <person name="Hendrickx F."/>
            <person name="De Corte Z."/>
            <person name="Sonet G."/>
            <person name="Van Belleghem S.M."/>
            <person name="Kostlbacher S."/>
            <person name="Vangestel C."/>
        </authorList>
    </citation>
    <scope>NUCLEOTIDE SEQUENCE [LARGE SCALE GENOMIC DNA]</scope>
    <source>
        <strain evidence="1">W744_W776</strain>
    </source>
</reference>
<dbReference type="Proteomes" id="UP000827092">
    <property type="component" value="Unassembled WGS sequence"/>
</dbReference>
<dbReference type="EMBL" id="JAFNEN010000307">
    <property type="protein sequence ID" value="KAG8186289.1"/>
    <property type="molecule type" value="Genomic_DNA"/>
</dbReference>
<sequence length="75" mass="8366">MDVLSESHIRFGPATATQDHGLMKLPVLLELLHAEFQEVVVFVVRLAFQVIEMQGLELFHGNAGMVCVCVEDRSL</sequence>
<dbReference type="AlphaFoldDB" id="A0AAV6UQ52"/>
<gene>
    <name evidence="1" type="ORF">JTE90_004633</name>
</gene>
<comment type="caution">
    <text evidence="1">The sequence shown here is derived from an EMBL/GenBank/DDBJ whole genome shotgun (WGS) entry which is preliminary data.</text>
</comment>